<gene>
    <name evidence="2" type="ORF">SAMN05444128_1990</name>
</gene>
<keyword evidence="1" id="KW-0812">Transmembrane</keyword>
<dbReference type="AlphaFoldDB" id="A0A1R3XDF2"/>
<reference evidence="3" key="1">
    <citation type="submission" date="2017-01" db="EMBL/GenBank/DDBJ databases">
        <authorList>
            <person name="Varghese N."/>
            <person name="Submissions S."/>
        </authorList>
    </citation>
    <scope>NUCLEOTIDE SEQUENCE [LARGE SCALE GENOMIC DNA]</scope>
    <source>
        <strain evidence="3">LP100</strain>
    </source>
</reference>
<evidence type="ECO:0008006" key="4">
    <source>
        <dbReference type="Google" id="ProtNLM"/>
    </source>
</evidence>
<dbReference type="Proteomes" id="UP000187181">
    <property type="component" value="Unassembled WGS sequence"/>
</dbReference>
<feature type="transmembrane region" description="Helical" evidence="1">
    <location>
        <begin position="94"/>
        <end position="112"/>
    </location>
</feature>
<sequence length="378" mass="42875">MAKTKKGKKHVVPTQPHKFTRRLGLLDVVVQKEKKFLYFIAFSLIAAGALYPYPSIAMWVGFAFAGYSAIANDSIQTIGTFIGSNEDKKWYWQWLFMGLIFVATVSYSWFVFDGDVSYQRLATPGLEVAPTSFVYLQLASPIILLLLTRFRIPVSTTFMLLSVFTATSGTILSMLNKSIAGYIVAFISALIIYLTLTKVIKRFIKGKAHYAWTVAQWVISGFLWYIWLAQDLANIAVYLPRQLNVYEFLAFTLFIFLGLGFLFYKKGDKIQNIINEKSEVRDVRSATIIDLVYALILYVFKEVNNVPMSTTWVFIGLLAGRELGMRLRAQDSSTKFMKTLNLIGKDILSVTIGLIVSVILAVSINPKIQEEIYNFFFN</sequence>
<protein>
    <recommendedName>
        <fullName evidence="4">Phosphate/sulfate permease</fullName>
    </recommendedName>
</protein>
<keyword evidence="1" id="KW-0472">Membrane</keyword>
<dbReference type="EMBL" id="FTPP01000002">
    <property type="protein sequence ID" value="SIT89271.1"/>
    <property type="molecule type" value="Genomic_DNA"/>
</dbReference>
<accession>A0A1R3XDF2</accession>
<evidence type="ECO:0000313" key="3">
    <source>
        <dbReference type="Proteomes" id="UP000187181"/>
    </source>
</evidence>
<dbReference type="RefSeq" id="WP_076668410.1">
    <property type="nucleotide sequence ID" value="NZ_FTPP01000002.1"/>
</dbReference>
<organism evidence="2 3">
    <name type="scientific">Pontibacter indicus</name>
    <dbReference type="NCBI Taxonomy" id="1317125"/>
    <lineage>
        <taxon>Bacteria</taxon>
        <taxon>Pseudomonadati</taxon>
        <taxon>Bacteroidota</taxon>
        <taxon>Cytophagia</taxon>
        <taxon>Cytophagales</taxon>
        <taxon>Hymenobacteraceae</taxon>
        <taxon>Pontibacter</taxon>
    </lineage>
</organism>
<evidence type="ECO:0000313" key="2">
    <source>
        <dbReference type="EMBL" id="SIT89271.1"/>
    </source>
</evidence>
<dbReference type="STRING" id="1317125.SAMN05444128_1990"/>
<feature type="transmembrane region" description="Helical" evidence="1">
    <location>
        <begin position="157"/>
        <end position="173"/>
    </location>
</feature>
<evidence type="ECO:0000256" key="1">
    <source>
        <dbReference type="SAM" id="Phobius"/>
    </source>
</evidence>
<dbReference type="OrthoDB" id="246859at2"/>
<name>A0A1R3XDF2_9BACT</name>
<feature type="transmembrane region" description="Helical" evidence="1">
    <location>
        <begin position="179"/>
        <end position="196"/>
    </location>
</feature>
<feature type="transmembrane region" description="Helical" evidence="1">
    <location>
        <begin position="346"/>
        <end position="364"/>
    </location>
</feature>
<proteinExistence type="predicted"/>
<feature type="transmembrane region" description="Helical" evidence="1">
    <location>
        <begin position="248"/>
        <end position="264"/>
    </location>
</feature>
<feature type="transmembrane region" description="Helical" evidence="1">
    <location>
        <begin position="36"/>
        <end position="53"/>
    </location>
</feature>
<keyword evidence="3" id="KW-1185">Reference proteome</keyword>
<keyword evidence="1" id="KW-1133">Transmembrane helix</keyword>
<feature type="transmembrane region" description="Helical" evidence="1">
    <location>
        <begin position="208"/>
        <end position="228"/>
    </location>
</feature>